<reference evidence="1" key="1">
    <citation type="submission" date="2011-12" db="EMBL/GenBank/DDBJ databases">
        <title>Comparative genomics of primate cytomegaloviruses.</title>
        <authorList>
            <person name="Davison A.J."/>
            <person name="Holton M."/>
            <person name="Dolan A."/>
            <person name="Dargan D.J."/>
            <person name="Gatherer D."/>
            <person name="Hayward G.S."/>
        </authorList>
    </citation>
    <scope>NUCLEOTIDE SEQUENCE [LARGE SCALE GENOMIC DNA]</scope>
    <source>
        <strain evidence="1">SqSHV</strain>
    </source>
</reference>
<dbReference type="EMBL" id="FJ483967">
    <property type="protein sequence ID" value="AEV80951.1"/>
    <property type="molecule type" value="Genomic_DNA"/>
</dbReference>
<dbReference type="RefSeq" id="YP_004940263.1">
    <property type="nucleotide sequence ID" value="NC_016448.1"/>
</dbReference>
<dbReference type="GO" id="GO:0004386">
    <property type="term" value="F:helicase activity"/>
    <property type="evidence" value="ECO:0007669"/>
    <property type="project" value="UniProtKB-KW"/>
</dbReference>
<accession>G8XT05</accession>
<dbReference type="GeneID" id="11464321"/>
<dbReference type="Proteomes" id="UP000097892">
    <property type="component" value="Segment"/>
</dbReference>
<organism evidence="1 2">
    <name type="scientific">Saimiriine betaherpesvirus 4</name>
    <dbReference type="NCBI Taxonomy" id="1535247"/>
    <lineage>
        <taxon>Viruses</taxon>
        <taxon>Duplodnaviria</taxon>
        <taxon>Heunggongvirae</taxon>
        <taxon>Peploviricota</taxon>
        <taxon>Herviviricetes</taxon>
        <taxon>Herpesvirales</taxon>
        <taxon>Orthoherpesviridae</taxon>
        <taxon>Betaherpesvirinae</taxon>
        <taxon>Cytomegalovirus</taxon>
        <taxon>Cytomegalovirus saimiriinebeta4</taxon>
    </lineage>
</organism>
<sequence>METDSSCLLGVSCHLGVYGVVGCVPVLRCLFLELGTSEPQLRSLLLRGERLSDSEARVLGRFTYASLAVGATEAEERRVALNRRSALLAKTFNSSSAARMLSRLFTVVRVQLDGQRVEVLAVEAAFSSENRRRLEEVLSLYHVAKLVVIGSYPSEPYGPGSSLKKDPGEDSRETLVEYGTHANKKFKRGYCASDLALSFRVGARKYVWEQSDCESVRLEDLFQVSDVRFLRTDMRLVTPRNFVAVAVTDEQCFVLLKTAWRWIYDLCFSGFHGMRPLFDYLGPDLYDQGGPRSMFFPGFPGLSVYAVEGLSVLLKETAIDAMGEIVSCCGLPDIVGTVGKFSVCLRSDVPVLVPPEDLSVFSGENKPLRINGTSFSVRSRDDFQCYLHLKPAPLHRFTLQGLIEGVLARCVRVEDLDTDFPYNHRITRDEVCCRFLENLRHQALDAFLHIQSLLGYLLQHLTSACTSAGLEWVMVKHHREVYAYDNLAAHCAMVSAEVCVRTVLSCYWRKLFGDLAVDEFRCVHTDSAPGILVLLEEQQQRVVGAFHRSGEMTWLDVVGQVLTRVLDLTVSSDASHVRDLYREVLFRFVSYRNDVSFWVSTYYPGDVVRAHVGVIDCAPFPGVLSLQGEVLVQSRDAALETDIGYGRYLKQAFSILGFCVNLQLERQAQISGGSALLTEDMVEEIGSTVLTDGLHFFQLNN</sequence>
<dbReference type="OrthoDB" id="1270at10239"/>
<dbReference type="KEGG" id="vg:11464321"/>
<proteinExistence type="inferred from homology"/>
<keyword evidence="1" id="KW-0378">Hydrolase</keyword>
<name>G8XT05_9BETA</name>
<keyword evidence="1" id="KW-0547">Nucleotide-binding</keyword>
<evidence type="ECO:0000313" key="2">
    <source>
        <dbReference type="Proteomes" id="UP000097892"/>
    </source>
</evidence>
<dbReference type="Pfam" id="PF03324">
    <property type="entry name" value="Herpes_HEPA"/>
    <property type="match status" value="1"/>
</dbReference>
<dbReference type="GO" id="GO:0019079">
    <property type="term" value="P:viral genome replication"/>
    <property type="evidence" value="ECO:0007669"/>
    <property type="project" value="InterPro"/>
</dbReference>
<keyword evidence="1" id="KW-0347">Helicase</keyword>
<protein>
    <submittedName>
        <fullName evidence="1">Helicase-primase subunit</fullName>
    </submittedName>
</protein>
<gene>
    <name evidence="1" type="primary">UL102</name>
</gene>
<dbReference type="HAMAP" id="MF_04010">
    <property type="entry name" value="HSV_HEPA"/>
    <property type="match status" value="1"/>
</dbReference>
<evidence type="ECO:0000313" key="1">
    <source>
        <dbReference type="EMBL" id="AEV80951.1"/>
    </source>
</evidence>
<keyword evidence="2" id="KW-1185">Reference proteome</keyword>
<keyword evidence="1" id="KW-0067">ATP-binding</keyword>
<dbReference type="InterPro" id="IPR004996">
    <property type="entry name" value="HSV_HEPA"/>
</dbReference>